<dbReference type="EMBL" id="CP060636">
    <property type="protein sequence ID" value="QNM13877.1"/>
    <property type="molecule type" value="Genomic_DNA"/>
</dbReference>
<dbReference type="InterPro" id="IPR050661">
    <property type="entry name" value="BglG_antiterminators"/>
</dbReference>
<keyword evidence="4" id="KW-1185">Reference proteome</keyword>
<dbReference type="InterPro" id="IPR036650">
    <property type="entry name" value="CAT_RNA-bd_dom_sf"/>
</dbReference>
<evidence type="ECO:0000313" key="3">
    <source>
        <dbReference type="EMBL" id="QNM13877.1"/>
    </source>
</evidence>
<dbReference type="Proteomes" id="UP000515856">
    <property type="component" value="Chromosome"/>
</dbReference>
<dbReference type="GO" id="GO:0006355">
    <property type="term" value="P:regulation of DNA-templated transcription"/>
    <property type="evidence" value="ECO:0007669"/>
    <property type="project" value="InterPro"/>
</dbReference>
<name>A0A7G9GSU5_9FIRM</name>
<evidence type="ECO:0000259" key="2">
    <source>
        <dbReference type="PROSITE" id="PS51372"/>
    </source>
</evidence>
<dbReference type="Pfam" id="PF03123">
    <property type="entry name" value="CAT_RBD"/>
    <property type="match status" value="1"/>
</dbReference>
<evidence type="ECO:0000313" key="4">
    <source>
        <dbReference type="Proteomes" id="UP000515856"/>
    </source>
</evidence>
<accession>A0A7G9GSU5</accession>
<dbReference type="GO" id="GO:0003723">
    <property type="term" value="F:RNA binding"/>
    <property type="evidence" value="ECO:0007669"/>
    <property type="project" value="InterPro"/>
</dbReference>
<protein>
    <submittedName>
        <fullName evidence="3">PRD domain-containing protein</fullName>
    </submittedName>
</protein>
<gene>
    <name evidence="3" type="ORF">H9Q80_08035</name>
</gene>
<dbReference type="SUPFAM" id="SSF63520">
    <property type="entry name" value="PTS-regulatory domain, PRD"/>
    <property type="match status" value="2"/>
</dbReference>
<sequence>MRVINRINNNVVLVKDGTQKKIVTGKGLGFKVYPGDSINERLIEQRFILQENSDEDYYVKMLKNIPLEQIKVCEKIVEKGRELLGKPLSDNLIFSLADHLNFALDRSSKNMLIDHPLANEIKQFYPNEMEVGRYAIQLIEKEMNIKLPKGEAVFMTMHIVNAAGGLSEAYDVAELTEMMSKIISFIENYFHCTIDQDSTSFSRFITHLRYYLIRQLKFEIDDSINDELLDIVKEKYPEAFHCAQMITDHLDHLYQSKSADSEKLYLTLHINRLLNKK</sequence>
<dbReference type="Gene3D" id="1.10.1790.10">
    <property type="entry name" value="PRD domain"/>
    <property type="match status" value="2"/>
</dbReference>
<dbReference type="KEGG" id="ehn:H9Q80_08035"/>
<dbReference type="InterPro" id="IPR004341">
    <property type="entry name" value="CAT_RNA-bd_dom"/>
</dbReference>
<dbReference type="PROSITE" id="PS51372">
    <property type="entry name" value="PRD_2"/>
    <property type="match status" value="2"/>
</dbReference>
<dbReference type="PANTHER" id="PTHR30185">
    <property type="entry name" value="CRYPTIC BETA-GLUCOSIDE BGL OPERON ANTITERMINATOR"/>
    <property type="match status" value="1"/>
</dbReference>
<dbReference type="Pfam" id="PF00874">
    <property type="entry name" value="PRD"/>
    <property type="match status" value="2"/>
</dbReference>
<feature type="domain" description="PRD" evidence="2">
    <location>
        <begin position="64"/>
        <end position="169"/>
    </location>
</feature>
<feature type="domain" description="PRD" evidence="2">
    <location>
        <begin position="170"/>
        <end position="277"/>
    </location>
</feature>
<dbReference type="InterPro" id="IPR036634">
    <property type="entry name" value="PRD_sf"/>
</dbReference>
<proteinExistence type="predicted"/>
<dbReference type="InterPro" id="IPR011608">
    <property type="entry name" value="PRD"/>
</dbReference>
<evidence type="ECO:0000256" key="1">
    <source>
        <dbReference type="ARBA" id="ARBA00022737"/>
    </source>
</evidence>
<dbReference type="RefSeq" id="WP_117451431.1">
    <property type="nucleotide sequence ID" value="NZ_CP060636.1"/>
</dbReference>
<dbReference type="Gene3D" id="2.30.24.10">
    <property type="entry name" value="CAT RNA-binding domain"/>
    <property type="match status" value="1"/>
</dbReference>
<reference evidence="3 4" key="1">
    <citation type="submission" date="2020-08" db="EMBL/GenBank/DDBJ databases">
        <authorList>
            <person name="Liu C."/>
            <person name="Sun Q."/>
        </authorList>
    </citation>
    <scope>NUCLEOTIDE SEQUENCE [LARGE SCALE GENOMIC DNA]</scope>
    <source>
        <strain evidence="3 4">NSJ-61</strain>
    </source>
</reference>
<dbReference type="SUPFAM" id="SSF50151">
    <property type="entry name" value="SacY-like RNA-binding domain"/>
    <property type="match status" value="1"/>
</dbReference>
<organism evidence="3 4">
    <name type="scientific">[Eubacterium] hominis</name>
    <dbReference type="NCBI Taxonomy" id="2764325"/>
    <lineage>
        <taxon>Bacteria</taxon>
        <taxon>Bacillati</taxon>
        <taxon>Bacillota</taxon>
        <taxon>Erysipelotrichia</taxon>
        <taxon>Erysipelotrichales</taxon>
        <taxon>Erysipelotrichaceae</taxon>
        <taxon>Amedibacillus</taxon>
    </lineage>
</organism>
<dbReference type="AlphaFoldDB" id="A0A7G9GSU5"/>
<dbReference type="PANTHER" id="PTHR30185:SF15">
    <property type="entry name" value="CRYPTIC BETA-GLUCOSIDE BGL OPERON ANTITERMINATOR"/>
    <property type="match status" value="1"/>
</dbReference>
<keyword evidence="1" id="KW-0677">Repeat</keyword>
<dbReference type="SMART" id="SM01061">
    <property type="entry name" value="CAT_RBD"/>
    <property type="match status" value="1"/>
</dbReference>